<dbReference type="EMBL" id="JAPFFF010000011">
    <property type="protein sequence ID" value="KAK8878396.1"/>
    <property type="molecule type" value="Genomic_DNA"/>
</dbReference>
<accession>A0ABR2JLP9</accession>
<evidence type="ECO:0000313" key="3">
    <source>
        <dbReference type="EMBL" id="KAK8878396.1"/>
    </source>
</evidence>
<proteinExistence type="predicted"/>
<feature type="compositionally biased region" description="Polar residues" evidence="2">
    <location>
        <begin position="1"/>
        <end position="11"/>
    </location>
</feature>
<evidence type="ECO:0000313" key="4">
    <source>
        <dbReference type="Proteomes" id="UP001470230"/>
    </source>
</evidence>
<evidence type="ECO:0000256" key="1">
    <source>
        <dbReference type="SAM" id="Coils"/>
    </source>
</evidence>
<dbReference type="Proteomes" id="UP001470230">
    <property type="component" value="Unassembled WGS sequence"/>
</dbReference>
<reference evidence="3 4" key="1">
    <citation type="submission" date="2024-04" db="EMBL/GenBank/DDBJ databases">
        <title>Tritrichomonas musculus Genome.</title>
        <authorList>
            <person name="Alves-Ferreira E."/>
            <person name="Grigg M."/>
            <person name="Lorenzi H."/>
            <person name="Galac M."/>
        </authorList>
    </citation>
    <scope>NUCLEOTIDE SEQUENCE [LARGE SCALE GENOMIC DNA]</scope>
    <source>
        <strain evidence="3 4">EAF2021</strain>
    </source>
</reference>
<feature type="coiled-coil region" evidence="1">
    <location>
        <begin position="223"/>
        <end position="400"/>
    </location>
</feature>
<feature type="compositionally biased region" description="Basic and acidic residues" evidence="2">
    <location>
        <begin position="12"/>
        <end position="22"/>
    </location>
</feature>
<keyword evidence="1" id="KW-0175">Coiled coil</keyword>
<feature type="region of interest" description="Disordered" evidence="2">
    <location>
        <begin position="1"/>
        <end position="22"/>
    </location>
</feature>
<name>A0ABR2JLP9_9EUKA</name>
<organism evidence="3 4">
    <name type="scientific">Tritrichomonas musculus</name>
    <dbReference type="NCBI Taxonomy" id="1915356"/>
    <lineage>
        <taxon>Eukaryota</taxon>
        <taxon>Metamonada</taxon>
        <taxon>Parabasalia</taxon>
        <taxon>Tritrichomonadida</taxon>
        <taxon>Tritrichomonadidae</taxon>
        <taxon>Tritrichomonas</taxon>
    </lineage>
</organism>
<sequence>MKGSLPSTNETQQKKMEKQKIKSENEAIQNFITKIRSQIQQYNELYDQLDLEFQNQFFSYQKLEQLSLDHSYTAEQLKNIHLKAIKKYEKAYQKENDLIHLIYSLQNREKKALKKERALDLILSEPIDNIELDELLTKDVEDSLFDLESREQSLDDTKLVNDVEKELVELEILFRKNQKRQKTLSVKKNSLESQSSFSSSSDNQSKRVVVQEKNLTILSPKDKAKINQKIENIIQNLNEKNRKCLDESLEIDQASIVNLKKNKEQEKQFHIKTLKIKNLEDQIDFTSDLKSSVQNEQNQILLLTRKLHDLSVEKEQIKHSNANASQSRKVFESRKEDLKKLRSLIDIKMKELEEKDLKISKRKTQLQKDQEYINLKMIELDRYEQNVQFLEDQARVYEDKIKENCHEINQSYSIIDQKAKLDLNSDRFLQSDHLS</sequence>
<comment type="caution">
    <text evidence="3">The sequence shown here is derived from an EMBL/GenBank/DDBJ whole genome shotgun (WGS) entry which is preliminary data.</text>
</comment>
<keyword evidence="4" id="KW-1185">Reference proteome</keyword>
<evidence type="ECO:0000256" key="2">
    <source>
        <dbReference type="SAM" id="MobiDB-lite"/>
    </source>
</evidence>
<gene>
    <name evidence="3" type="ORF">M9Y10_005164</name>
</gene>
<protein>
    <submittedName>
        <fullName evidence="3">Uncharacterized protein</fullName>
    </submittedName>
</protein>